<sequence length="153" mass="16783">MTTLYDVPAEDLIEAVADRLADDGDVEAPDWIEFTTTGVDRELPPEQDDFWSRRTASLLRKVAVDGPVGVGSLATAYGNTKGGSNRYQVRPPSQSDGSRKIIRTGLQQLEDAGYVETKGNDGRVVTAEGRQLLDSIADDVLEEIDRPELERYA</sequence>
<dbReference type="Pfam" id="PF01090">
    <property type="entry name" value="Ribosomal_S19e"/>
    <property type="match status" value="1"/>
</dbReference>
<dbReference type="AlphaFoldDB" id="A0A897NRR4"/>
<dbReference type="GO" id="GO:0022627">
    <property type="term" value="C:cytosolic small ribosomal subunit"/>
    <property type="evidence" value="ECO:0007669"/>
    <property type="project" value="TreeGrafter"/>
</dbReference>
<keyword evidence="3 4" id="KW-0687">Ribonucleoprotein</keyword>
<evidence type="ECO:0000256" key="2">
    <source>
        <dbReference type="ARBA" id="ARBA00022980"/>
    </source>
</evidence>
<dbReference type="InterPro" id="IPR036388">
    <property type="entry name" value="WH-like_DNA-bd_sf"/>
</dbReference>
<dbReference type="GO" id="GO:0006412">
    <property type="term" value="P:translation"/>
    <property type="evidence" value="ECO:0007669"/>
    <property type="project" value="UniProtKB-UniRule"/>
</dbReference>
<dbReference type="Proteomes" id="UP000663292">
    <property type="component" value="Chromosome"/>
</dbReference>
<dbReference type="InterPro" id="IPR001266">
    <property type="entry name" value="Ribosomal_eS19"/>
</dbReference>
<evidence type="ECO:0000256" key="3">
    <source>
        <dbReference type="ARBA" id="ARBA00023274"/>
    </source>
</evidence>
<proteinExistence type="inferred from homology"/>
<evidence type="ECO:0000256" key="1">
    <source>
        <dbReference type="ARBA" id="ARBA00010014"/>
    </source>
</evidence>
<dbReference type="GO" id="GO:0000028">
    <property type="term" value="P:ribosomal small subunit assembly"/>
    <property type="evidence" value="ECO:0007669"/>
    <property type="project" value="TreeGrafter"/>
</dbReference>
<reference evidence="5 6" key="1">
    <citation type="submission" date="2020-11" db="EMBL/GenBank/DDBJ databases">
        <title>Carbohydrate-dependent, anaerobic sulfur respiration: A novel catabolism in halophilic archaea.</title>
        <authorList>
            <person name="Sorokin D.Y."/>
            <person name="Messina E."/>
            <person name="Smedile F."/>
            <person name="La Cono V."/>
            <person name="Hallsworth J.E."/>
            <person name="Yakimov M.M."/>
        </authorList>
    </citation>
    <scope>NUCLEOTIDE SEQUENCE [LARGE SCALE GENOMIC DNA]</scope>
    <source>
        <strain evidence="5 6">HSR-Est</strain>
    </source>
</reference>
<evidence type="ECO:0000313" key="5">
    <source>
        <dbReference type="EMBL" id="QSG15487.1"/>
    </source>
</evidence>
<organism evidence="5 6">
    <name type="scientific">Halapricum desulfuricans</name>
    <dbReference type="NCBI Taxonomy" id="2841257"/>
    <lineage>
        <taxon>Archaea</taxon>
        <taxon>Methanobacteriati</taxon>
        <taxon>Methanobacteriota</taxon>
        <taxon>Stenosarchaea group</taxon>
        <taxon>Halobacteria</taxon>
        <taxon>Halobacteriales</taxon>
        <taxon>Haloarculaceae</taxon>
        <taxon>Halapricum</taxon>
    </lineage>
</organism>
<name>A0A897NRR4_9EURY</name>
<dbReference type="SUPFAM" id="SSF46785">
    <property type="entry name" value="Winged helix' DNA-binding domain"/>
    <property type="match status" value="1"/>
</dbReference>
<dbReference type="GeneID" id="68858603"/>
<dbReference type="InterPro" id="IPR036390">
    <property type="entry name" value="WH_DNA-bd_sf"/>
</dbReference>
<dbReference type="GO" id="GO:0003735">
    <property type="term" value="F:structural constituent of ribosome"/>
    <property type="evidence" value="ECO:0007669"/>
    <property type="project" value="InterPro"/>
</dbReference>
<evidence type="ECO:0000313" key="6">
    <source>
        <dbReference type="Proteomes" id="UP000663292"/>
    </source>
</evidence>
<dbReference type="GO" id="GO:0003723">
    <property type="term" value="F:RNA binding"/>
    <property type="evidence" value="ECO:0007669"/>
    <property type="project" value="TreeGrafter"/>
</dbReference>
<protein>
    <recommendedName>
        <fullName evidence="4">Small ribosomal subunit protein eS19</fullName>
    </recommendedName>
</protein>
<dbReference type="EMBL" id="CP064791">
    <property type="protein sequence ID" value="QSG15487.1"/>
    <property type="molecule type" value="Genomic_DNA"/>
</dbReference>
<dbReference type="SMART" id="SM01413">
    <property type="entry name" value="Ribosomal_S19e"/>
    <property type="match status" value="1"/>
</dbReference>
<gene>
    <name evidence="5" type="primary">rPS19A</name>
    <name evidence="4" type="synonym">rps19e</name>
    <name evidence="5" type="ORF">HSEST_1968</name>
</gene>
<dbReference type="NCBIfam" id="NF006811">
    <property type="entry name" value="PRK09333.1"/>
    <property type="match status" value="1"/>
</dbReference>
<dbReference type="PANTHER" id="PTHR11710:SF0">
    <property type="entry name" value="40S RIBOSOMAL PROTEIN S19"/>
    <property type="match status" value="1"/>
</dbReference>
<keyword evidence="6" id="KW-1185">Reference proteome</keyword>
<dbReference type="InterPro" id="IPR027548">
    <property type="entry name" value="Ribosomal_eS19_archaeal"/>
</dbReference>
<keyword evidence="2 4" id="KW-0689">Ribosomal protein</keyword>
<dbReference type="Gene3D" id="1.10.10.10">
    <property type="entry name" value="Winged helix-like DNA-binding domain superfamily/Winged helix DNA-binding domain"/>
    <property type="match status" value="1"/>
</dbReference>
<comment type="subunit">
    <text evidence="4">Part of the 30S ribosomal subunit.</text>
</comment>
<dbReference type="RefSeq" id="WP_229120756.1">
    <property type="nucleotide sequence ID" value="NZ_CP064791.1"/>
</dbReference>
<dbReference type="HAMAP" id="MF_01474">
    <property type="entry name" value="Ribosomal_eS19"/>
    <property type="match status" value="1"/>
</dbReference>
<comment type="function">
    <text evidence="4">May be involved in maturation of the 30S ribosomal subunit.</text>
</comment>
<comment type="similarity">
    <text evidence="1 4">Belongs to the eukaryotic ribosomal protein eS19 family.</text>
</comment>
<dbReference type="PANTHER" id="PTHR11710">
    <property type="entry name" value="40S RIBOSOMAL PROTEIN S19"/>
    <property type="match status" value="1"/>
</dbReference>
<accession>A0A897NRR4</accession>
<evidence type="ECO:0000256" key="4">
    <source>
        <dbReference type="HAMAP-Rule" id="MF_01474"/>
    </source>
</evidence>